<dbReference type="PANTHER" id="PTHR43663:SF1">
    <property type="entry name" value="CHROMATE TRANSPORTER"/>
    <property type="match status" value="1"/>
</dbReference>
<evidence type="ECO:0000256" key="7">
    <source>
        <dbReference type="SAM" id="Phobius"/>
    </source>
</evidence>
<dbReference type="InterPro" id="IPR052518">
    <property type="entry name" value="CHR_Transporter"/>
</dbReference>
<evidence type="ECO:0000256" key="2">
    <source>
        <dbReference type="ARBA" id="ARBA00005262"/>
    </source>
</evidence>
<comment type="caution">
    <text evidence="8">The sequence shown here is derived from an EMBL/GenBank/DDBJ whole genome shotgun (WGS) entry which is preliminary data.</text>
</comment>
<evidence type="ECO:0000256" key="4">
    <source>
        <dbReference type="ARBA" id="ARBA00022692"/>
    </source>
</evidence>
<protein>
    <submittedName>
        <fullName evidence="8">Chromate transporter</fullName>
    </submittedName>
</protein>
<organism evidence="8 9">
    <name type="scientific">Acetivibrio mesophilus</name>
    <dbReference type="NCBI Taxonomy" id="2487273"/>
    <lineage>
        <taxon>Bacteria</taxon>
        <taxon>Bacillati</taxon>
        <taxon>Bacillota</taxon>
        <taxon>Clostridia</taxon>
        <taxon>Eubacteriales</taxon>
        <taxon>Oscillospiraceae</taxon>
        <taxon>Acetivibrio</taxon>
    </lineage>
</organism>
<dbReference type="PANTHER" id="PTHR43663">
    <property type="entry name" value="CHROMATE TRANSPORT PROTEIN-RELATED"/>
    <property type="match status" value="1"/>
</dbReference>
<comment type="similarity">
    <text evidence="2">Belongs to the chromate ion transporter (CHR) (TC 2.A.51) family.</text>
</comment>
<evidence type="ECO:0000313" key="8">
    <source>
        <dbReference type="EMBL" id="RXE60556.1"/>
    </source>
</evidence>
<dbReference type="OrthoDB" id="9788907at2"/>
<keyword evidence="5 7" id="KW-1133">Transmembrane helix</keyword>
<dbReference type="GO" id="GO:0015109">
    <property type="term" value="F:chromate transmembrane transporter activity"/>
    <property type="evidence" value="ECO:0007669"/>
    <property type="project" value="InterPro"/>
</dbReference>
<dbReference type="EMBL" id="RLII01000001">
    <property type="protein sequence ID" value="RXE60556.1"/>
    <property type="molecule type" value="Genomic_DNA"/>
</dbReference>
<evidence type="ECO:0000313" key="9">
    <source>
        <dbReference type="Proteomes" id="UP000289166"/>
    </source>
</evidence>
<proteinExistence type="inferred from homology"/>
<accession>A0A4Q0I802</accession>
<dbReference type="InterPro" id="IPR003370">
    <property type="entry name" value="Chromate_transpt"/>
</dbReference>
<dbReference type="Proteomes" id="UP000289166">
    <property type="component" value="Unassembled WGS sequence"/>
</dbReference>
<feature type="transmembrane region" description="Helical" evidence="7">
    <location>
        <begin position="75"/>
        <end position="103"/>
    </location>
</feature>
<reference evidence="9" key="1">
    <citation type="submission" date="2018-11" db="EMBL/GenBank/DDBJ databases">
        <title>Genome sequencing of a novel mesophilic and cellulolytic organism within the genus Hungateiclostridium.</title>
        <authorList>
            <person name="Rettenmaier R."/>
            <person name="Liebl W."/>
            <person name="Zverlov V."/>
        </authorList>
    </citation>
    <scope>NUCLEOTIDE SEQUENCE [LARGE SCALE GENOMIC DNA]</scope>
    <source>
        <strain evidence="9">N2K1</strain>
    </source>
</reference>
<dbReference type="RefSeq" id="WP_069194689.1">
    <property type="nucleotide sequence ID" value="NZ_RLII01000001.1"/>
</dbReference>
<sequence length="193" mass="20870">MKSKKHVYRKLFASTFYLSAFTFGGGYVIIPLMKKKFVDDLQWIEEDEMLNFTAIAQSSPGPVAVNVAMLLGYRIAGVLGALVTILGTILPPLITLSVISIFYTAFRDNAVVNAVLKGMQAGVAAVIADVVMNLGGNVFKQKDIVSVIIMVGAFIATFFLGINVMYIILVCGCIGAVKLLIQMKKVQKDGDPQ</sequence>
<dbReference type="AlphaFoldDB" id="A0A4Q0I802"/>
<keyword evidence="4 7" id="KW-0812">Transmembrane</keyword>
<feature type="transmembrane region" description="Helical" evidence="7">
    <location>
        <begin position="110"/>
        <end position="132"/>
    </location>
</feature>
<keyword evidence="3" id="KW-1003">Cell membrane</keyword>
<feature type="transmembrane region" description="Helical" evidence="7">
    <location>
        <begin position="12"/>
        <end position="33"/>
    </location>
</feature>
<dbReference type="Pfam" id="PF02417">
    <property type="entry name" value="Chromate_transp"/>
    <property type="match status" value="1"/>
</dbReference>
<keyword evidence="6 7" id="KW-0472">Membrane</keyword>
<comment type="subcellular location">
    <subcellularLocation>
        <location evidence="1">Cell membrane</location>
        <topology evidence="1">Multi-pass membrane protein</topology>
    </subcellularLocation>
</comment>
<gene>
    <name evidence="8" type="ORF">EFD62_01070</name>
</gene>
<dbReference type="GO" id="GO:0005886">
    <property type="term" value="C:plasma membrane"/>
    <property type="evidence" value="ECO:0007669"/>
    <property type="project" value="UniProtKB-SubCell"/>
</dbReference>
<feature type="transmembrane region" description="Helical" evidence="7">
    <location>
        <begin position="144"/>
        <end position="177"/>
    </location>
</feature>
<evidence type="ECO:0000256" key="6">
    <source>
        <dbReference type="ARBA" id="ARBA00023136"/>
    </source>
</evidence>
<evidence type="ECO:0000256" key="1">
    <source>
        <dbReference type="ARBA" id="ARBA00004651"/>
    </source>
</evidence>
<name>A0A4Q0I802_9FIRM</name>
<keyword evidence="9" id="KW-1185">Reference proteome</keyword>
<evidence type="ECO:0000256" key="3">
    <source>
        <dbReference type="ARBA" id="ARBA00022475"/>
    </source>
</evidence>
<evidence type="ECO:0000256" key="5">
    <source>
        <dbReference type="ARBA" id="ARBA00022989"/>
    </source>
</evidence>